<dbReference type="SMART" id="SM00698">
    <property type="entry name" value="MORN"/>
    <property type="match status" value="6"/>
</dbReference>
<dbReference type="InterPro" id="IPR052472">
    <property type="entry name" value="MORN3"/>
</dbReference>
<dbReference type="Pfam" id="PF02493">
    <property type="entry name" value="MORN"/>
    <property type="match status" value="6"/>
</dbReference>
<protein>
    <recommendedName>
        <fullName evidence="4">MORN repeat-containing protein 3</fullName>
    </recommendedName>
</protein>
<dbReference type="PANTHER" id="PTHR46511:SF1">
    <property type="entry name" value="MORN REPEAT-CONTAINING PROTEIN 3"/>
    <property type="match status" value="1"/>
</dbReference>
<dbReference type="SUPFAM" id="SSF82185">
    <property type="entry name" value="Histone H3 K4-specific methyltransferase SET7/9 N-terminal domain"/>
    <property type="match status" value="2"/>
</dbReference>
<gene>
    <name evidence="7" type="ORF">GTHE00462_LOCUS13288</name>
</gene>
<keyword evidence="2" id="KW-0677">Repeat</keyword>
<evidence type="ECO:0000256" key="2">
    <source>
        <dbReference type="ARBA" id="ARBA00022737"/>
    </source>
</evidence>
<dbReference type="GO" id="GO:0001669">
    <property type="term" value="C:acrosomal vesicle"/>
    <property type="evidence" value="ECO:0007669"/>
    <property type="project" value="UniProtKB-SubCell"/>
</dbReference>
<dbReference type="InterPro" id="IPR003409">
    <property type="entry name" value="MORN"/>
</dbReference>
<evidence type="ECO:0000256" key="4">
    <source>
        <dbReference type="ARBA" id="ARBA00039854"/>
    </source>
</evidence>
<accession>A0A7S4KHZ1</accession>
<dbReference type="PANTHER" id="PTHR46511">
    <property type="entry name" value="MORN REPEAT-CONTAINING PROTEIN 3"/>
    <property type="match status" value="1"/>
</dbReference>
<comment type="subcellular location">
    <subcellularLocation>
        <location evidence="1">Cytoplasmic vesicle</location>
        <location evidence="1">Secretory vesicle</location>
        <location evidence="1">Acrosome</location>
    </subcellularLocation>
</comment>
<keyword evidence="3" id="KW-0968">Cytoplasmic vesicle</keyword>
<evidence type="ECO:0000256" key="5">
    <source>
        <dbReference type="ARBA" id="ARBA00045851"/>
    </source>
</evidence>
<proteinExistence type="predicted"/>
<comment type="function">
    <text evidence="5">Assembles a suppression complex (suppresome) by tethering SIRT1 and MDM2 to regulate composite modifications of p53/TP53. Confers both deacetylation-mediated functional inactivation, by SIRT1, and ubiquitination-dependent degradation, by MDM2, of p53/TP53, promoting a proliferative and cell survival behaviors. May play a role in the regulation of spermatogenesis.</text>
</comment>
<evidence type="ECO:0000256" key="6">
    <source>
        <dbReference type="SAM" id="MobiDB-lite"/>
    </source>
</evidence>
<evidence type="ECO:0000256" key="1">
    <source>
        <dbReference type="ARBA" id="ARBA00004218"/>
    </source>
</evidence>
<sequence>MVPTEHRTSLRVGWSSQVLMATEARRPSNSNASVGSPLRTSDNRSKQSPKAEPLWKTWDHLSLKHGEHATVYHTNGDKYRGQYEGNMKCGQGTLLFKNGDKYEGEFREDMQSGFGTHWTNVQGKLILQYRGSFWQGRRHGHGIFAYKDGGKYDGEWQNGKRHGEGRMNYTDGTVYEGMWENGKRHGAGTLFLANGDVYQGDYALDLKDGPGTFFYVSKKKRYDGVWSKDVAKCGLYGSIETDGDCGLPGLQLLEPMAVLEEQAYKLQHERAAEHSMRSEGGEGNDLTRQVEERNVDGHGTTGGSLGIVHEREEESFNIESNSMLESEQEEVDDYLDEQEVEQ</sequence>
<dbReference type="AlphaFoldDB" id="A0A7S4KHZ1"/>
<name>A0A7S4KHZ1_GUITH</name>
<evidence type="ECO:0000313" key="7">
    <source>
        <dbReference type="EMBL" id="CAE2295690.1"/>
    </source>
</evidence>
<dbReference type="FunFam" id="2.20.110.10:FF:000002">
    <property type="entry name" value="Phosphatidylinositol 4-phosphate 5-kinase 8"/>
    <property type="match status" value="1"/>
</dbReference>
<feature type="region of interest" description="Disordered" evidence="6">
    <location>
        <begin position="292"/>
        <end position="342"/>
    </location>
</feature>
<dbReference type="Gene3D" id="2.20.110.10">
    <property type="entry name" value="Histone H3 K4-specific methyltransferase SET7/9 N-terminal domain"/>
    <property type="match status" value="3"/>
</dbReference>
<organism evidence="7">
    <name type="scientific">Guillardia theta</name>
    <name type="common">Cryptophyte</name>
    <name type="synonym">Cryptomonas phi</name>
    <dbReference type="NCBI Taxonomy" id="55529"/>
    <lineage>
        <taxon>Eukaryota</taxon>
        <taxon>Cryptophyceae</taxon>
        <taxon>Pyrenomonadales</taxon>
        <taxon>Geminigeraceae</taxon>
        <taxon>Guillardia</taxon>
    </lineage>
</organism>
<dbReference type="EMBL" id="HBKN01016890">
    <property type="protein sequence ID" value="CAE2295690.1"/>
    <property type="molecule type" value="Transcribed_RNA"/>
</dbReference>
<evidence type="ECO:0000256" key="3">
    <source>
        <dbReference type="ARBA" id="ARBA00023329"/>
    </source>
</evidence>
<feature type="region of interest" description="Disordered" evidence="6">
    <location>
        <begin position="21"/>
        <end position="53"/>
    </location>
</feature>
<feature type="compositionally biased region" description="Acidic residues" evidence="6">
    <location>
        <begin position="326"/>
        <end position="342"/>
    </location>
</feature>
<feature type="compositionally biased region" description="Polar residues" evidence="6">
    <location>
        <begin position="27"/>
        <end position="40"/>
    </location>
</feature>
<reference evidence="7" key="1">
    <citation type="submission" date="2021-01" db="EMBL/GenBank/DDBJ databases">
        <authorList>
            <person name="Corre E."/>
            <person name="Pelletier E."/>
            <person name="Niang G."/>
            <person name="Scheremetjew M."/>
            <person name="Finn R."/>
            <person name="Kale V."/>
            <person name="Holt S."/>
            <person name="Cochrane G."/>
            <person name="Meng A."/>
            <person name="Brown T."/>
            <person name="Cohen L."/>
        </authorList>
    </citation>
    <scope>NUCLEOTIDE SEQUENCE</scope>
    <source>
        <strain evidence="7">CCMP 2712</strain>
    </source>
</reference>